<dbReference type="PANTHER" id="PTHR46558:SF4">
    <property type="entry name" value="DNA-BIDING PHAGE PROTEIN"/>
    <property type="match status" value="1"/>
</dbReference>
<organism evidence="4 5">
    <name type="scientific">Nocardioides endophyticus</name>
    <dbReference type="NCBI Taxonomy" id="1353775"/>
    <lineage>
        <taxon>Bacteria</taxon>
        <taxon>Bacillati</taxon>
        <taxon>Actinomycetota</taxon>
        <taxon>Actinomycetes</taxon>
        <taxon>Propionibacteriales</taxon>
        <taxon>Nocardioidaceae</taxon>
        <taxon>Nocardioides</taxon>
    </lineage>
</organism>
<dbReference type="EMBL" id="BAABKN010000005">
    <property type="protein sequence ID" value="GAA4726855.1"/>
    <property type="molecule type" value="Genomic_DNA"/>
</dbReference>
<dbReference type="Gene3D" id="1.25.40.10">
    <property type="entry name" value="Tetratricopeptide repeat domain"/>
    <property type="match status" value="1"/>
</dbReference>
<reference evidence="5" key="1">
    <citation type="journal article" date="2019" name="Int. J. Syst. Evol. Microbiol.">
        <title>The Global Catalogue of Microorganisms (GCM) 10K type strain sequencing project: providing services to taxonomists for standard genome sequencing and annotation.</title>
        <authorList>
            <consortium name="The Broad Institute Genomics Platform"/>
            <consortium name="The Broad Institute Genome Sequencing Center for Infectious Disease"/>
            <person name="Wu L."/>
            <person name="Ma J."/>
        </authorList>
    </citation>
    <scope>NUCLEOTIDE SEQUENCE [LARGE SCALE GENOMIC DNA]</scope>
    <source>
        <strain evidence="5">JCM 18532</strain>
    </source>
</reference>
<dbReference type="PROSITE" id="PS50005">
    <property type="entry name" value="TPR"/>
    <property type="match status" value="1"/>
</dbReference>
<keyword evidence="2" id="KW-0802">TPR repeat</keyword>
<evidence type="ECO:0000313" key="4">
    <source>
        <dbReference type="EMBL" id="GAA4726855.1"/>
    </source>
</evidence>
<name>A0ABP8YG32_9ACTN</name>
<dbReference type="InterPro" id="IPR001387">
    <property type="entry name" value="Cro/C1-type_HTH"/>
</dbReference>
<keyword evidence="1" id="KW-0238">DNA-binding</keyword>
<dbReference type="PROSITE" id="PS50943">
    <property type="entry name" value="HTH_CROC1"/>
    <property type="match status" value="1"/>
</dbReference>
<feature type="repeat" description="TPR" evidence="2">
    <location>
        <begin position="405"/>
        <end position="438"/>
    </location>
</feature>
<dbReference type="Proteomes" id="UP001499882">
    <property type="component" value="Unassembled WGS sequence"/>
</dbReference>
<evidence type="ECO:0000259" key="3">
    <source>
        <dbReference type="PROSITE" id="PS50943"/>
    </source>
</evidence>
<dbReference type="RefSeq" id="WP_345525198.1">
    <property type="nucleotide sequence ID" value="NZ_BAABKN010000005.1"/>
</dbReference>
<keyword evidence="5" id="KW-1185">Reference proteome</keyword>
<proteinExistence type="predicted"/>
<evidence type="ECO:0000256" key="1">
    <source>
        <dbReference type="ARBA" id="ARBA00023125"/>
    </source>
</evidence>
<dbReference type="PANTHER" id="PTHR46558">
    <property type="entry name" value="TRACRIPTIONAL REGULATORY PROTEIN-RELATED-RELATED"/>
    <property type="match status" value="1"/>
</dbReference>
<evidence type="ECO:0000256" key="2">
    <source>
        <dbReference type="PROSITE-ProRule" id="PRU00339"/>
    </source>
</evidence>
<sequence length="452" mass="47828">MNVGAELAELSRTIDLGLLGRRIKAARVAAGLTQLQLANPDISSAYLSRIESGARRPDLKLLLRIAEKTNVSVEQLIVGVTPDQRVELTLELDHASINIALGNGLEAMAHLARARETLSDSPASDLWTQLRVLEARANHVLGNLDEAIIALEDLVESGASGPYWLSASLTLARCYLESDDPNACIETGEPLLELLADHGLAASAEAAEVASSVAAALQARGDHERAIELCRAIADATPDNVAGQLNAYVAASMSKRSASDDNLAAGFAAIARTRADHAQAQAASARFHAQFAEFLLAGPEPDIKAARERLAFASALAAQHGSDLREAAAIRLSFAKVLVLEREFDEALRALPDQDDLAGSEILIASRLLLAGQIQRGTGNSEAARAILAEAARVLGQAERDRATAQMWYELGAMFDQSGDAESAAEAYREAAEATGLAVVQPDGDRAVPQRS</sequence>
<accession>A0ABP8YG32</accession>
<dbReference type="Pfam" id="PF01381">
    <property type="entry name" value="HTH_3"/>
    <property type="match status" value="1"/>
</dbReference>
<dbReference type="Gene3D" id="1.10.260.40">
    <property type="entry name" value="lambda repressor-like DNA-binding domains"/>
    <property type="match status" value="1"/>
</dbReference>
<protein>
    <recommendedName>
        <fullName evidence="3">HTH cro/C1-type domain-containing protein</fullName>
    </recommendedName>
</protein>
<dbReference type="SMART" id="SM00530">
    <property type="entry name" value="HTH_XRE"/>
    <property type="match status" value="1"/>
</dbReference>
<comment type="caution">
    <text evidence="4">The sequence shown here is derived from an EMBL/GenBank/DDBJ whole genome shotgun (WGS) entry which is preliminary data.</text>
</comment>
<dbReference type="InterPro" id="IPR011990">
    <property type="entry name" value="TPR-like_helical_dom_sf"/>
</dbReference>
<dbReference type="SUPFAM" id="SSF48452">
    <property type="entry name" value="TPR-like"/>
    <property type="match status" value="2"/>
</dbReference>
<evidence type="ECO:0000313" key="5">
    <source>
        <dbReference type="Proteomes" id="UP001499882"/>
    </source>
</evidence>
<gene>
    <name evidence="4" type="ORF">GCM10023350_07060</name>
</gene>
<dbReference type="CDD" id="cd00093">
    <property type="entry name" value="HTH_XRE"/>
    <property type="match status" value="1"/>
</dbReference>
<feature type="domain" description="HTH cro/C1-type" evidence="3">
    <location>
        <begin position="23"/>
        <end position="76"/>
    </location>
</feature>
<dbReference type="Pfam" id="PF13181">
    <property type="entry name" value="TPR_8"/>
    <property type="match status" value="1"/>
</dbReference>
<dbReference type="InterPro" id="IPR010982">
    <property type="entry name" value="Lambda_DNA-bd_dom_sf"/>
</dbReference>
<dbReference type="SUPFAM" id="SSF47413">
    <property type="entry name" value="lambda repressor-like DNA-binding domains"/>
    <property type="match status" value="1"/>
</dbReference>
<dbReference type="InterPro" id="IPR019734">
    <property type="entry name" value="TPR_rpt"/>
</dbReference>